<gene>
    <name evidence="1" type="ORF">Voc01_028030</name>
</gene>
<organism evidence="1 2">
    <name type="scientific">Virgisporangium ochraceum</name>
    <dbReference type="NCBI Taxonomy" id="65505"/>
    <lineage>
        <taxon>Bacteria</taxon>
        <taxon>Bacillati</taxon>
        <taxon>Actinomycetota</taxon>
        <taxon>Actinomycetes</taxon>
        <taxon>Micromonosporales</taxon>
        <taxon>Micromonosporaceae</taxon>
        <taxon>Virgisporangium</taxon>
    </lineage>
</organism>
<evidence type="ECO:0000313" key="1">
    <source>
        <dbReference type="EMBL" id="GIJ67886.1"/>
    </source>
</evidence>
<protein>
    <submittedName>
        <fullName evidence="1">Uncharacterized protein</fullName>
    </submittedName>
</protein>
<proteinExistence type="predicted"/>
<dbReference type="RefSeq" id="WP_203927843.1">
    <property type="nucleotide sequence ID" value="NZ_BOPH01000034.1"/>
</dbReference>
<evidence type="ECO:0000313" key="2">
    <source>
        <dbReference type="Proteomes" id="UP000635606"/>
    </source>
</evidence>
<dbReference type="AlphaFoldDB" id="A0A8J4EAN8"/>
<name>A0A8J4EAN8_9ACTN</name>
<dbReference type="EMBL" id="BOPH01000034">
    <property type="protein sequence ID" value="GIJ67886.1"/>
    <property type="molecule type" value="Genomic_DNA"/>
</dbReference>
<reference evidence="1" key="1">
    <citation type="submission" date="2021-01" db="EMBL/GenBank/DDBJ databases">
        <title>Whole genome shotgun sequence of Virgisporangium ochraceum NBRC 16418.</title>
        <authorList>
            <person name="Komaki H."/>
            <person name="Tamura T."/>
        </authorList>
    </citation>
    <scope>NUCLEOTIDE SEQUENCE</scope>
    <source>
        <strain evidence="1">NBRC 16418</strain>
    </source>
</reference>
<accession>A0A8J4EAN8</accession>
<keyword evidence="2" id="KW-1185">Reference proteome</keyword>
<comment type="caution">
    <text evidence="1">The sequence shown here is derived from an EMBL/GenBank/DDBJ whole genome shotgun (WGS) entry which is preliminary data.</text>
</comment>
<dbReference type="Proteomes" id="UP000635606">
    <property type="component" value="Unassembled WGS sequence"/>
</dbReference>
<sequence>MTEALVLPVGQLVGTYHDPADAGGHHHEVRVGGQIHELTDTELVTWVSAHAAPDDRVDDGPWTTAALLRQLTTQGVPRPAALVDTLFDRRLLTEVVPGGDGAVTFARAHRVVPTMLGLGNLPDQPWLYAIGLMGQERIRVSRLVFELWAWGHLDENLWHACDALAALEKADGEVAGPAEVLEGFLHTLHGLLNAQAAYLDTVERA</sequence>